<dbReference type="Pfam" id="PF13620">
    <property type="entry name" value="CarboxypepD_reg"/>
    <property type="match status" value="1"/>
</dbReference>
<evidence type="ECO:0000313" key="7">
    <source>
        <dbReference type="Proteomes" id="UP000632339"/>
    </source>
</evidence>
<evidence type="ECO:0000259" key="5">
    <source>
        <dbReference type="Pfam" id="PF14905"/>
    </source>
</evidence>
<dbReference type="Gene3D" id="2.60.40.1120">
    <property type="entry name" value="Carboxypeptidase-like, regulatory domain"/>
    <property type="match status" value="1"/>
</dbReference>
<accession>A0ABQ2HKA9</accession>
<evidence type="ECO:0000256" key="4">
    <source>
        <dbReference type="SAM" id="SignalP"/>
    </source>
</evidence>
<protein>
    <recommendedName>
        <fullName evidence="5">Outer membrane protein beta-barrel domain-containing protein</fullName>
    </recommendedName>
</protein>
<feature type="signal peptide" evidence="4">
    <location>
        <begin position="1"/>
        <end position="24"/>
    </location>
</feature>
<dbReference type="EMBL" id="BMLI01000001">
    <property type="protein sequence ID" value="GGM84202.1"/>
    <property type="molecule type" value="Genomic_DNA"/>
</dbReference>
<evidence type="ECO:0000256" key="3">
    <source>
        <dbReference type="ARBA" id="ARBA00023237"/>
    </source>
</evidence>
<keyword evidence="7" id="KW-1185">Reference proteome</keyword>
<dbReference type="Pfam" id="PF14905">
    <property type="entry name" value="OMP_b-brl_3"/>
    <property type="match status" value="1"/>
</dbReference>
<dbReference type="SUPFAM" id="SSF56935">
    <property type="entry name" value="Porins"/>
    <property type="match status" value="1"/>
</dbReference>
<dbReference type="Proteomes" id="UP000632339">
    <property type="component" value="Unassembled WGS sequence"/>
</dbReference>
<keyword evidence="4" id="KW-0732">Signal</keyword>
<keyword evidence="2" id="KW-0472">Membrane</keyword>
<dbReference type="PANTHER" id="PTHR40980:SF4">
    <property type="entry name" value="TONB-DEPENDENT RECEPTOR-LIKE BETA-BARREL DOMAIN-CONTAINING PROTEIN"/>
    <property type="match status" value="1"/>
</dbReference>
<feature type="chain" id="PRO_5045354171" description="Outer membrane protein beta-barrel domain-containing protein" evidence="4">
    <location>
        <begin position="25"/>
        <end position="805"/>
    </location>
</feature>
<evidence type="ECO:0000256" key="1">
    <source>
        <dbReference type="ARBA" id="ARBA00004442"/>
    </source>
</evidence>
<dbReference type="PANTHER" id="PTHR40980">
    <property type="entry name" value="PLUG DOMAIN-CONTAINING PROTEIN"/>
    <property type="match status" value="1"/>
</dbReference>
<dbReference type="Gene3D" id="2.170.130.10">
    <property type="entry name" value="TonB-dependent receptor, plug domain"/>
    <property type="match status" value="1"/>
</dbReference>
<name>A0ABQ2HKA9_9BACT</name>
<dbReference type="SUPFAM" id="SSF49464">
    <property type="entry name" value="Carboxypeptidase regulatory domain-like"/>
    <property type="match status" value="1"/>
</dbReference>
<comment type="caution">
    <text evidence="6">The sequence shown here is derived from an EMBL/GenBank/DDBJ whole genome shotgun (WGS) entry which is preliminary data.</text>
</comment>
<dbReference type="InterPro" id="IPR008969">
    <property type="entry name" value="CarboxyPept-like_regulatory"/>
</dbReference>
<evidence type="ECO:0000313" key="6">
    <source>
        <dbReference type="EMBL" id="GGM84202.1"/>
    </source>
</evidence>
<dbReference type="InterPro" id="IPR037066">
    <property type="entry name" value="Plug_dom_sf"/>
</dbReference>
<organism evidence="6 7">
    <name type="scientific">Dyadobacter beijingensis</name>
    <dbReference type="NCBI Taxonomy" id="365489"/>
    <lineage>
        <taxon>Bacteria</taxon>
        <taxon>Pseudomonadati</taxon>
        <taxon>Bacteroidota</taxon>
        <taxon>Cytophagia</taxon>
        <taxon>Cytophagales</taxon>
        <taxon>Spirosomataceae</taxon>
        <taxon>Dyadobacter</taxon>
    </lineage>
</organism>
<feature type="domain" description="Outer membrane protein beta-barrel" evidence="5">
    <location>
        <begin position="385"/>
        <end position="780"/>
    </location>
</feature>
<evidence type="ECO:0000256" key="2">
    <source>
        <dbReference type="ARBA" id="ARBA00023136"/>
    </source>
</evidence>
<dbReference type="InterPro" id="IPR041700">
    <property type="entry name" value="OMP_b-brl_3"/>
</dbReference>
<comment type="subcellular location">
    <subcellularLocation>
        <location evidence="1">Cell outer membrane</location>
    </subcellularLocation>
</comment>
<gene>
    <name evidence="6" type="ORF">GCM10010967_15020</name>
</gene>
<proteinExistence type="predicted"/>
<reference evidence="7" key="1">
    <citation type="journal article" date="2019" name="Int. J. Syst. Evol. Microbiol.">
        <title>The Global Catalogue of Microorganisms (GCM) 10K type strain sequencing project: providing services to taxonomists for standard genome sequencing and annotation.</title>
        <authorList>
            <consortium name="The Broad Institute Genomics Platform"/>
            <consortium name="The Broad Institute Genome Sequencing Center for Infectious Disease"/>
            <person name="Wu L."/>
            <person name="Ma J."/>
        </authorList>
    </citation>
    <scope>NUCLEOTIDE SEQUENCE [LARGE SCALE GENOMIC DNA]</scope>
    <source>
        <strain evidence="7">CGMCC 1.6375</strain>
    </source>
</reference>
<dbReference type="InterPro" id="IPR036942">
    <property type="entry name" value="Beta-barrel_TonB_sf"/>
</dbReference>
<sequence length="805" mass="90070">MKSGMGRYLVFIAAFLVNALSVNAQTGSIKGHAIDGSRQAPVEFASVTLYTSGDTSLVQGTLTDTSGYFEIANVKSGVYIITVTSIEYQKVFRGPIQVDAEHAVADLGNVTMTTDQKLLSEVVVKGARPLVEQKPNGIVVNLENSILSKGRSGTELLGVVPLVNVGMSGGISVRGKTNVLVLIDNKPYYGETLTMMLSNMKSEDVVKIEVNTNPSAKYDAAASGGVINIITRKATQNGFTGQFDGRVSQGERLRWSPRLNLGYRYDKFSMFVNLGYSYYDGKNNQHLTNLYRSDNQLFKNDGIHNYKRNTVPVSAGVSYNLNKANTVGFTFDNTHDKRTDNIGETAEFFLVNEASPLLNGTVSKTLGESKNHLYNYSGYYEGKYSKSSLNFIGTFSKYNSSSLSDIFYYDFDANRARLEDSDTRINTANGADIKLLVSQLDYNYDISDKTSLEVGVKGMYTRSDNSIDQFQIQNGVEAPIENPFARSGYEETILAGYLAFSQEIGKIKLNGGIRAEQTKSDVQHVGKRDFLNFFPSFLIHSKPSDNYQWALSFSRKINRPAFSILIPFVAYSGKYAIRQGNPALTPQYNNNLEFTQTFKQLNVILGYTHVKNAMFDIPKINDETKVTTFLYQNMDSQDQYSISLVFPFHPLKQVNSSVTLYGGYTVLNDAGLNQNVAFNNAAWSGYGQMINTISLPNHWKGEVLFYYQTPRLEGIDRLKSTSSLDFGIGRQIFNQHGNIKLSVSDVFRQRRWRGTSHYGNVNMTVNNFYDTRRVQLSFSYNFGKQTVKKIKEKSMGNEDQRGRMY</sequence>
<dbReference type="Gene3D" id="2.40.170.20">
    <property type="entry name" value="TonB-dependent receptor, beta-barrel domain"/>
    <property type="match status" value="1"/>
</dbReference>
<keyword evidence="3" id="KW-0998">Cell outer membrane</keyword>